<protein>
    <submittedName>
        <fullName evidence="2">Uncharacterized protein</fullName>
    </submittedName>
</protein>
<feature type="compositionally biased region" description="Low complexity" evidence="1">
    <location>
        <begin position="46"/>
        <end position="62"/>
    </location>
</feature>
<accession>A0ABR2F247</accession>
<keyword evidence="3" id="KW-1185">Reference proteome</keyword>
<evidence type="ECO:0000313" key="3">
    <source>
        <dbReference type="Proteomes" id="UP001472677"/>
    </source>
</evidence>
<feature type="region of interest" description="Disordered" evidence="1">
    <location>
        <begin position="27"/>
        <end position="62"/>
    </location>
</feature>
<name>A0ABR2F247_9ROSI</name>
<comment type="caution">
    <text evidence="2">The sequence shown here is derived from an EMBL/GenBank/DDBJ whole genome shotgun (WGS) entry which is preliminary data.</text>
</comment>
<reference evidence="2 3" key="1">
    <citation type="journal article" date="2024" name="G3 (Bethesda)">
        <title>Genome assembly of Hibiscus sabdariffa L. provides insights into metabolisms of medicinal natural products.</title>
        <authorList>
            <person name="Kim T."/>
        </authorList>
    </citation>
    <scope>NUCLEOTIDE SEQUENCE [LARGE SCALE GENOMIC DNA]</scope>
    <source>
        <strain evidence="2">TK-2024</strain>
        <tissue evidence="2">Old leaves</tissue>
    </source>
</reference>
<evidence type="ECO:0000313" key="2">
    <source>
        <dbReference type="EMBL" id="KAK8569026.1"/>
    </source>
</evidence>
<gene>
    <name evidence="2" type="ORF">V6N12_007559</name>
</gene>
<feature type="compositionally biased region" description="Polar residues" evidence="1">
    <location>
        <begin position="27"/>
        <end position="41"/>
    </location>
</feature>
<proteinExistence type="predicted"/>
<dbReference type="Proteomes" id="UP001472677">
    <property type="component" value="Unassembled WGS sequence"/>
</dbReference>
<sequence>MFELNSARSLFKTSRSEAPRCGWWDSKATSTNSSTPLNLISPTMAPHPSTHTSKPSSSTSLPSPWRCQFRYLGHRPMAWPPIPPHCSYLSFSALG</sequence>
<evidence type="ECO:0000256" key="1">
    <source>
        <dbReference type="SAM" id="MobiDB-lite"/>
    </source>
</evidence>
<dbReference type="EMBL" id="JBBPBM010000009">
    <property type="protein sequence ID" value="KAK8569026.1"/>
    <property type="molecule type" value="Genomic_DNA"/>
</dbReference>
<organism evidence="2 3">
    <name type="scientific">Hibiscus sabdariffa</name>
    <name type="common">roselle</name>
    <dbReference type="NCBI Taxonomy" id="183260"/>
    <lineage>
        <taxon>Eukaryota</taxon>
        <taxon>Viridiplantae</taxon>
        <taxon>Streptophyta</taxon>
        <taxon>Embryophyta</taxon>
        <taxon>Tracheophyta</taxon>
        <taxon>Spermatophyta</taxon>
        <taxon>Magnoliopsida</taxon>
        <taxon>eudicotyledons</taxon>
        <taxon>Gunneridae</taxon>
        <taxon>Pentapetalae</taxon>
        <taxon>rosids</taxon>
        <taxon>malvids</taxon>
        <taxon>Malvales</taxon>
        <taxon>Malvaceae</taxon>
        <taxon>Malvoideae</taxon>
        <taxon>Hibiscus</taxon>
    </lineage>
</organism>